<dbReference type="EMBL" id="BDEQ01000001">
    <property type="protein sequence ID" value="GAT96788.1"/>
    <property type="molecule type" value="Genomic_DNA"/>
</dbReference>
<organism evidence="2 3">
    <name type="scientific">Entamoeba histolytica</name>
    <dbReference type="NCBI Taxonomy" id="5759"/>
    <lineage>
        <taxon>Eukaryota</taxon>
        <taxon>Amoebozoa</taxon>
        <taxon>Evosea</taxon>
        <taxon>Archamoebae</taxon>
        <taxon>Mastigamoebida</taxon>
        <taxon>Entamoebidae</taxon>
        <taxon>Entamoeba</taxon>
    </lineage>
</organism>
<accession>A0A5K1TX33</accession>
<dbReference type="VEuPathDB" id="AmoebaDB:EHI7A_063210"/>
<comment type="caution">
    <text evidence="2">The sequence shown here is derived from an EMBL/GenBank/DDBJ whole genome shotgun (WGS) entry which is preliminary data.</text>
</comment>
<feature type="chain" id="PRO_5023894657" evidence="1">
    <location>
        <begin position="16"/>
        <end position="497"/>
    </location>
</feature>
<evidence type="ECO:0000313" key="3">
    <source>
        <dbReference type="Proteomes" id="UP000078387"/>
    </source>
</evidence>
<evidence type="ECO:0000313" key="2">
    <source>
        <dbReference type="EMBL" id="GAT96788.1"/>
    </source>
</evidence>
<feature type="signal peptide" evidence="1">
    <location>
        <begin position="1"/>
        <end position="15"/>
    </location>
</feature>
<proteinExistence type="predicted"/>
<gene>
    <name evidence="2" type="ORF">CL6EHI_070680</name>
</gene>
<reference evidence="2 3" key="1">
    <citation type="submission" date="2016-05" db="EMBL/GenBank/DDBJ databases">
        <title>First whole genome sequencing of Entamoeba histolytica HM1:IMSS-clone-6.</title>
        <authorList>
            <person name="Mukherjee Avik.K."/>
            <person name="Izumyama S."/>
            <person name="Nakada-Tsukui K."/>
            <person name="Nozaki T."/>
        </authorList>
    </citation>
    <scope>NUCLEOTIDE SEQUENCE [LARGE SCALE GENOMIC DNA]</scope>
    <source>
        <strain evidence="2 3">HM1:IMSS clone 6</strain>
    </source>
</reference>
<dbReference type="VEuPathDB" id="AmoebaDB:EHI_070680"/>
<dbReference type="VEuPathDB" id="AmoebaDB:KM1_122440"/>
<protein>
    <submittedName>
        <fullName evidence="2">Uncharacterized protein</fullName>
    </submittedName>
</protein>
<dbReference type="AlphaFoldDB" id="A0A5K1TX33"/>
<dbReference type="VEuPathDB" id="AmoebaDB:EHI5A_067090"/>
<dbReference type="VEuPathDB" id="AmoebaDB:EHI8A_080610"/>
<dbReference type="OMA" id="GICVTEP"/>
<evidence type="ECO:0000256" key="1">
    <source>
        <dbReference type="SAM" id="SignalP"/>
    </source>
</evidence>
<dbReference type="Proteomes" id="UP000078387">
    <property type="component" value="Unassembled WGS sequence"/>
</dbReference>
<sequence>MYLLAIPLFFIIVNGKTTTLHSVCMTNFVAVNIDSPTNVETISRTLCYDKIPDYRTNVHGYNIKSYCFVDENNFYVQKGNHNISRCGEWLQLVGPSQKPIVCMVAGSENLKVSGVSTSNQYSFIGVPRNIFLTLTGGFDEGASIVTQITLSETYFDLRISPTLYVLNRNDTTATIQFTDFNRNPEKIAVNNIFYDMTPENTFLVPLFDSDVAVHLIAFDNEKIDFPKVNLKRGDKFMSTARFVNYDMVDCNFMADKNVFFRGSREDHGTLLTWQIVQWNQDKTIVEFDNSAQEIKFVGKTSNLSMVFVYPTVIMLNQDFAYFEIEFETSSSDYQFVVANTGHCKNVVKYTFDYCSPTQLNLPTKYYFNRLEKTIKLRMSLFGINKLFSNTIELIHKVPPGTVLNLVSAQLVREAKMLNQTECNSVSFNCLGTECTITNQFSRKVPFNFGCSPSCGVCRVGFTCNDYGKCVEEVNLNQRSEANVISCLLVLLLLQLLL</sequence>
<name>A0A5K1TX33_ENTHI</name>
<keyword evidence="1" id="KW-0732">Signal</keyword>